<organism evidence="1 2">
    <name type="scientific">Pedobacter nutrimenti</name>
    <dbReference type="NCBI Taxonomy" id="1241337"/>
    <lineage>
        <taxon>Bacteria</taxon>
        <taxon>Pseudomonadati</taxon>
        <taxon>Bacteroidota</taxon>
        <taxon>Sphingobacteriia</taxon>
        <taxon>Sphingobacteriales</taxon>
        <taxon>Sphingobacteriaceae</taxon>
        <taxon>Pedobacter</taxon>
    </lineage>
</organism>
<accession>A0A318UMC0</accession>
<dbReference type="AlphaFoldDB" id="A0A318UMC0"/>
<protein>
    <recommendedName>
        <fullName evidence="3">P pilus assembly chaperone PapD</fullName>
    </recommendedName>
</protein>
<dbReference type="Proteomes" id="UP000248198">
    <property type="component" value="Unassembled WGS sequence"/>
</dbReference>
<dbReference type="RefSeq" id="WP_110826688.1">
    <property type="nucleotide sequence ID" value="NZ_QKLU01000001.1"/>
</dbReference>
<evidence type="ECO:0000313" key="2">
    <source>
        <dbReference type="Proteomes" id="UP000248198"/>
    </source>
</evidence>
<keyword evidence="2" id="KW-1185">Reference proteome</keyword>
<evidence type="ECO:0008006" key="3">
    <source>
        <dbReference type="Google" id="ProtNLM"/>
    </source>
</evidence>
<gene>
    <name evidence="1" type="ORF">B0O44_10138</name>
</gene>
<reference evidence="1 2" key="1">
    <citation type="submission" date="2018-06" db="EMBL/GenBank/DDBJ databases">
        <title>Genomic Encyclopedia of Archaeal and Bacterial Type Strains, Phase II (KMG-II): from individual species to whole genera.</title>
        <authorList>
            <person name="Goeker M."/>
        </authorList>
    </citation>
    <scope>NUCLEOTIDE SEQUENCE [LARGE SCALE GENOMIC DNA]</scope>
    <source>
        <strain evidence="1 2">DSM 27372</strain>
    </source>
</reference>
<dbReference type="EMBL" id="QKLU01000001">
    <property type="protein sequence ID" value="PYF76567.1"/>
    <property type="molecule type" value="Genomic_DNA"/>
</dbReference>
<proteinExistence type="predicted"/>
<dbReference type="OrthoDB" id="1419910at2"/>
<comment type="caution">
    <text evidence="1">The sequence shown here is derived from an EMBL/GenBank/DDBJ whole genome shotgun (WGS) entry which is preliminary data.</text>
</comment>
<evidence type="ECO:0000313" key="1">
    <source>
        <dbReference type="EMBL" id="PYF76567.1"/>
    </source>
</evidence>
<sequence length="271" mass="30463">MRFLFRTLGLILPFFVPFLCIGQAGITASPSKLYYRLPAGSTGIQKVTVINPLTKDLEVGVSLGDWDYDSLGTNRLHDPGLLKISCANWVKVLPGSYFTLLPNERKELTVELSVPQNADKTIPVHTAMLYFTQLNPGDTKAVNGASIKVSVRMGVKIYHSFSQSDNRNIDITDFIDRKKDPAKSSAGLLELRMENVGNIWLEGKIKWELLHTQSGEKFKMEDLIFLLLPGDKRVLRQDLPVNLKKGRYSATAIVNYGNKDELKIVELDFEY</sequence>
<name>A0A318UMC0_9SPHI</name>